<dbReference type="GO" id="GO:0005525">
    <property type="term" value="F:GTP binding"/>
    <property type="evidence" value="ECO:0007669"/>
    <property type="project" value="UniProtKB-KW"/>
</dbReference>
<evidence type="ECO:0000313" key="15">
    <source>
        <dbReference type="Proteomes" id="UP000013827"/>
    </source>
</evidence>
<sequence length="180" mass="20221">MGLLTLLRNLKKDEKELRILMLGLDNSGKTTALKQLAGEDVSQITPTQGFNIKSVQQAGFKLNVWDIGGQKHIRPYWKNYYQNTDCVIYMVDSADKRRTDEAAEELMSLLEEEELKSVAVLVFANKQDLLGAMSAAEVMKELELTSLKDRWVHVQACSAKTGSGLEDGLTELMRAQRGER</sequence>
<evidence type="ECO:0000256" key="2">
    <source>
        <dbReference type="ARBA" id="ARBA00010290"/>
    </source>
</evidence>
<name>A0A0D3K929_EMIH1</name>
<dbReference type="PaxDb" id="2903-EOD32264"/>
<dbReference type="STRING" id="2903.R1FG17"/>
<dbReference type="eggNOG" id="KOG0074">
    <property type="taxonomic scope" value="Eukaryota"/>
</dbReference>
<protein>
    <recommendedName>
        <fullName evidence="10">ADP-ribosylation factor-like protein 3</fullName>
    </recommendedName>
</protein>
<dbReference type="GO" id="GO:0005794">
    <property type="term" value="C:Golgi apparatus"/>
    <property type="evidence" value="ECO:0007669"/>
    <property type="project" value="UniProtKB-SubCell"/>
</dbReference>
<keyword evidence="3" id="KW-0813">Transport</keyword>
<evidence type="ECO:0000256" key="11">
    <source>
        <dbReference type="PIRSR" id="PIRSR606689-1"/>
    </source>
</evidence>
<evidence type="ECO:0000256" key="12">
    <source>
        <dbReference type="PIRSR" id="PIRSR606689-2"/>
    </source>
</evidence>
<dbReference type="GO" id="GO:0003924">
    <property type="term" value="F:GTPase activity"/>
    <property type="evidence" value="ECO:0007669"/>
    <property type="project" value="InterPro"/>
</dbReference>
<proteinExistence type="inferred from homology"/>
<dbReference type="InterPro" id="IPR044612">
    <property type="entry name" value="ARL2/3"/>
</dbReference>
<keyword evidence="8 11" id="KW-0342">GTP-binding</keyword>
<keyword evidence="4" id="KW-0519">Myristate</keyword>
<dbReference type="NCBIfam" id="TIGR00231">
    <property type="entry name" value="small_GTP"/>
    <property type="match status" value="1"/>
</dbReference>
<evidence type="ECO:0000256" key="6">
    <source>
        <dbReference type="ARBA" id="ARBA00022927"/>
    </source>
</evidence>
<dbReference type="SMART" id="SM00177">
    <property type="entry name" value="ARF"/>
    <property type="match status" value="1"/>
</dbReference>
<keyword evidence="5 11" id="KW-0547">Nucleotide-binding</keyword>
<evidence type="ECO:0000313" key="14">
    <source>
        <dbReference type="EnsemblProtists" id="EOD32264"/>
    </source>
</evidence>
<evidence type="ECO:0000256" key="10">
    <source>
        <dbReference type="ARBA" id="ARBA00040616"/>
    </source>
</evidence>
<dbReference type="PANTHER" id="PTHR45697">
    <property type="entry name" value="ADP-RIBOSYLATION FACTOR-LIKE PROTEIN 2-RELATED"/>
    <property type="match status" value="1"/>
</dbReference>
<evidence type="ECO:0000256" key="4">
    <source>
        <dbReference type="ARBA" id="ARBA00022707"/>
    </source>
</evidence>
<dbReference type="HOGENOM" id="CLU_040729_12_0_1"/>
<feature type="binding site" evidence="11">
    <location>
        <position position="69"/>
    </location>
    <ligand>
        <name>GTP</name>
        <dbReference type="ChEBI" id="CHEBI:37565"/>
    </ligand>
</feature>
<reference evidence="14" key="2">
    <citation type="submission" date="2024-10" db="UniProtKB">
        <authorList>
            <consortium name="EnsemblProtists"/>
        </authorList>
    </citation>
    <scope>IDENTIFICATION</scope>
</reference>
<evidence type="ECO:0000256" key="7">
    <source>
        <dbReference type="ARBA" id="ARBA00023034"/>
    </source>
</evidence>
<feature type="binding site" evidence="12">
    <location>
        <position position="47"/>
    </location>
    <ligand>
        <name>Mg(2+)</name>
        <dbReference type="ChEBI" id="CHEBI:18420"/>
    </ligand>
</feature>
<dbReference type="GeneID" id="17277413"/>
<keyword evidence="7" id="KW-0333">Golgi apparatus</keyword>
<feature type="binding site" evidence="11">
    <location>
        <begin position="23"/>
        <end position="30"/>
    </location>
    <ligand>
        <name>GTP</name>
        <dbReference type="ChEBI" id="CHEBI:37565"/>
    </ligand>
</feature>
<organism evidence="14 15">
    <name type="scientific">Emiliania huxleyi (strain CCMP1516)</name>
    <dbReference type="NCBI Taxonomy" id="280463"/>
    <lineage>
        <taxon>Eukaryota</taxon>
        <taxon>Haptista</taxon>
        <taxon>Haptophyta</taxon>
        <taxon>Prymnesiophyceae</taxon>
        <taxon>Isochrysidales</taxon>
        <taxon>Noelaerhabdaceae</taxon>
        <taxon>Emiliania</taxon>
    </lineage>
</organism>
<reference evidence="15" key="1">
    <citation type="journal article" date="2013" name="Nature">
        <title>Pan genome of the phytoplankton Emiliania underpins its global distribution.</title>
        <authorList>
            <person name="Read B.A."/>
            <person name="Kegel J."/>
            <person name="Klute M.J."/>
            <person name="Kuo A."/>
            <person name="Lefebvre S.C."/>
            <person name="Maumus F."/>
            <person name="Mayer C."/>
            <person name="Miller J."/>
            <person name="Monier A."/>
            <person name="Salamov A."/>
            <person name="Young J."/>
            <person name="Aguilar M."/>
            <person name="Claverie J.M."/>
            <person name="Frickenhaus S."/>
            <person name="Gonzalez K."/>
            <person name="Herman E.K."/>
            <person name="Lin Y.C."/>
            <person name="Napier J."/>
            <person name="Ogata H."/>
            <person name="Sarno A.F."/>
            <person name="Shmutz J."/>
            <person name="Schroeder D."/>
            <person name="de Vargas C."/>
            <person name="Verret F."/>
            <person name="von Dassow P."/>
            <person name="Valentin K."/>
            <person name="Van de Peer Y."/>
            <person name="Wheeler G."/>
            <person name="Dacks J.B."/>
            <person name="Delwiche C.F."/>
            <person name="Dyhrman S.T."/>
            <person name="Glockner G."/>
            <person name="John U."/>
            <person name="Richards T."/>
            <person name="Worden A.Z."/>
            <person name="Zhang X."/>
            <person name="Grigoriev I.V."/>
            <person name="Allen A.E."/>
            <person name="Bidle K."/>
            <person name="Borodovsky M."/>
            <person name="Bowler C."/>
            <person name="Brownlee C."/>
            <person name="Cock J.M."/>
            <person name="Elias M."/>
            <person name="Gladyshev V.N."/>
            <person name="Groth M."/>
            <person name="Guda C."/>
            <person name="Hadaegh A."/>
            <person name="Iglesias-Rodriguez M.D."/>
            <person name="Jenkins J."/>
            <person name="Jones B.M."/>
            <person name="Lawson T."/>
            <person name="Leese F."/>
            <person name="Lindquist E."/>
            <person name="Lobanov A."/>
            <person name="Lomsadze A."/>
            <person name="Malik S.B."/>
            <person name="Marsh M.E."/>
            <person name="Mackinder L."/>
            <person name="Mock T."/>
            <person name="Mueller-Roeber B."/>
            <person name="Pagarete A."/>
            <person name="Parker M."/>
            <person name="Probert I."/>
            <person name="Quesneville H."/>
            <person name="Raines C."/>
            <person name="Rensing S.A."/>
            <person name="Riano-Pachon D.M."/>
            <person name="Richier S."/>
            <person name="Rokitta S."/>
            <person name="Shiraiwa Y."/>
            <person name="Soanes D.M."/>
            <person name="van der Giezen M."/>
            <person name="Wahlund T.M."/>
            <person name="Williams B."/>
            <person name="Wilson W."/>
            <person name="Wolfe G."/>
            <person name="Wurch L.L."/>
        </authorList>
    </citation>
    <scope>NUCLEOTIDE SEQUENCE</scope>
</reference>
<dbReference type="Gene3D" id="3.40.50.300">
    <property type="entry name" value="P-loop containing nucleotide triphosphate hydrolases"/>
    <property type="match status" value="1"/>
</dbReference>
<evidence type="ECO:0000256" key="5">
    <source>
        <dbReference type="ARBA" id="ARBA00022741"/>
    </source>
</evidence>
<dbReference type="GO" id="GO:0015031">
    <property type="term" value="P:protein transport"/>
    <property type="evidence" value="ECO:0007669"/>
    <property type="project" value="UniProtKB-KW"/>
</dbReference>
<dbReference type="KEGG" id="ehx:EMIHUDRAFT_558318"/>
<evidence type="ECO:0000256" key="3">
    <source>
        <dbReference type="ARBA" id="ARBA00022448"/>
    </source>
</evidence>
<keyword evidence="9" id="KW-0449">Lipoprotein</keyword>
<dbReference type="InterPro" id="IPR005225">
    <property type="entry name" value="Small_GTP-bd"/>
</dbReference>
<keyword evidence="6" id="KW-0653">Protein transport</keyword>
<accession>A0A0D3K929</accession>
<dbReference type="RefSeq" id="XP_005784693.1">
    <property type="nucleotide sequence ID" value="XM_005784636.1"/>
</dbReference>
<keyword evidence="12" id="KW-0479">Metal-binding</keyword>
<evidence type="ECO:0000256" key="8">
    <source>
        <dbReference type="ARBA" id="ARBA00023134"/>
    </source>
</evidence>
<dbReference type="FunFam" id="3.40.50.300:FF:000281">
    <property type="entry name" value="ADP-ribosylation factor-like protein 3"/>
    <property type="match status" value="1"/>
</dbReference>
<feature type="binding site" evidence="12">
    <location>
        <position position="30"/>
    </location>
    <ligand>
        <name>Mg(2+)</name>
        <dbReference type="ChEBI" id="CHEBI:18420"/>
    </ligand>
</feature>
<dbReference type="Proteomes" id="UP000013827">
    <property type="component" value="Unassembled WGS sequence"/>
</dbReference>
<dbReference type="InterPro" id="IPR027417">
    <property type="entry name" value="P-loop_NTPase"/>
</dbReference>
<comment type="subcellular location">
    <subcellularLocation>
        <location evidence="1">Golgi apparatus</location>
    </subcellularLocation>
</comment>
<dbReference type="InterPro" id="IPR006689">
    <property type="entry name" value="Small_GTPase_ARF/SAR"/>
</dbReference>
<feature type="binding site" evidence="11">
    <location>
        <begin position="125"/>
        <end position="128"/>
    </location>
    <ligand>
        <name>GTP</name>
        <dbReference type="ChEBI" id="CHEBI:37565"/>
    </ligand>
</feature>
<evidence type="ECO:0000256" key="13">
    <source>
        <dbReference type="RuleBase" id="RU003925"/>
    </source>
</evidence>
<evidence type="ECO:0000256" key="1">
    <source>
        <dbReference type="ARBA" id="ARBA00004555"/>
    </source>
</evidence>
<dbReference type="Pfam" id="PF00025">
    <property type="entry name" value="Arf"/>
    <property type="match status" value="1"/>
</dbReference>
<evidence type="ECO:0000256" key="9">
    <source>
        <dbReference type="ARBA" id="ARBA00023288"/>
    </source>
</evidence>
<dbReference type="GO" id="GO:0046872">
    <property type="term" value="F:metal ion binding"/>
    <property type="evidence" value="ECO:0007669"/>
    <property type="project" value="UniProtKB-KW"/>
</dbReference>
<dbReference type="SUPFAM" id="SSF52540">
    <property type="entry name" value="P-loop containing nucleoside triphosphate hydrolases"/>
    <property type="match status" value="1"/>
</dbReference>
<comment type="similarity">
    <text evidence="2 13">Belongs to the small GTPase superfamily. Arf family.</text>
</comment>
<dbReference type="PRINTS" id="PR00328">
    <property type="entry name" value="SAR1GTPBP"/>
</dbReference>
<keyword evidence="12" id="KW-0460">Magnesium</keyword>
<dbReference type="SMART" id="SM00178">
    <property type="entry name" value="SAR"/>
    <property type="match status" value="1"/>
</dbReference>
<dbReference type="AlphaFoldDB" id="A0A0D3K929"/>
<dbReference type="EnsemblProtists" id="EOD32264">
    <property type="protein sequence ID" value="EOD32264"/>
    <property type="gene ID" value="EMIHUDRAFT_558318"/>
</dbReference>
<keyword evidence="15" id="KW-1185">Reference proteome</keyword>
<dbReference type="PROSITE" id="PS51417">
    <property type="entry name" value="ARF"/>
    <property type="match status" value="1"/>
</dbReference>